<feature type="compositionally biased region" description="Pro residues" evidence="1">
    <location>
        <begin position="68"/>
        <end position="95"/>
    </location>
</feature>
<evidence type="ECO:0000256" key="1">
    <source>
        <dbReference type="SAM" id="MobiDB-lite"/>
    </source>
</evidence>
<dbReference type="RefSeq" id="WP_007464775.1">
    <property type="nucleotide sequence ID" value="NZ_HF570108.1"/>
</dbReference>
<name>I0LBG3_9ACTN</name>
<evidence type="ECO:0000256" key="2">
    <source>
        <dbReference type="SAM" id="Phobius"/>
    </source>
</evidence>
<dbReference type="Proteomes" id="UP000003448">
    <property type="component" value="Unassembled WGS sequence"/>
</dbReference>
<dbReference type="AlphaFoldDB" id="I0LBG3"/>
<organism evidence="3 4">
    <name type="scientific">Micromonospora lupini str. Lupac 08</name>
    <dbReference type="NCBI Taxonomy" id="1150864"/>
    <lineage>
        <taxon>Bacteria</taxon>
        <taxon>Bacillati</taxon>
        <taxon>Actinomycetota</taxon>
        <taxon>Actinomycetes</taxon>
        <taxon>Micromonosporales</taxon>
        <taxon>Micromonosporaceae</taxon>
        <taxon>Micromonospora</taxon>
    </lineage>
</organism>
<feature type="transmembrane region" description="Helical" evidence="2">
    <location>
        <begin position="39"/>
        <end position="61"/>
    </location>
</feature>
<proteinExistence type="predicted"/>
<dbReference type="EMBL" id="CAIE01000039">
    <property type="protein sequence ID" value="CCH21160.1"/>
    <property type="molecule type" value="Genomic_DNA"/>
</dbReference>
<feature type="region of interest" description="Disordered" evidence="1">
    <location>
        <begin position="66"/>
        <end position="129"/>
    </location>
</feature>
<feature type="compositionally biased region" description="Low complexity" evidence="1">
    <location>
        <begin position="96"/>
        <end position="116"/>
    </location>
</feature>
<reference evidence="4" key="1">
    <citation type="journal article" date="2012" name="J. Bacteriol.">
        <title>Genome Sequence of Micromonospora lupini Lupac 08, Isolated from Root Nodules of Lupinus angustifolius.</title>
        <authorList>
            <person name="Alonso-Vega P."/>
            <person name="Normand P."/>
            <person name="Bacigalupe R."/>
            <person name="Pujic P."/>
            <person name="Lajus A."/>
            <person name="Vallenet D."/>
            <person name="Carro L."/>
            <person name="Coll P."/>
            <person name="Trujillo M.E."/>
        </authorList>
    </citation>
    <scope>NUCLEOTIDE SEQUENCE [LARGE SCALE GENOMIC DNA]</scope>
    <source>
        <strain evidence="4">Lupac 08</strain>
    </source>
</reference>
<protein>
    <submittedName>
        <fullName evidence="3">Uncharacterized protein</fullName>
    </submittedName>
</protein>
<keyword evidence="2" id="KW-0472">Membrane</keyword>
<evidence type="ECO:0000313" key="3">
    <source>
        <dbReference type="EMBL" id="CCH21160.1"/>
    </source>
</evidence>
<gene>
    <name evidence="3" type="ORF">MILUP08_46054</name>
</gene>
<dbReference type="OrthoDB" id="3404853at2"/>
<sequence length="313" mass="32975">MSAELSDLYRSLTVVADGVEIAHPELVRRHADRRARVQVAGSAVAVAVLLGGVAAGGRLAFSADGSAPLPPPAGTPASPPPTGSALPPSPSPSAPPSASTASPTPSRATPSGTRSPEPTGAVTAPPPTSIPDRAFFVLAAANRTGLESTAAGPVLPALCGARYPSESAVVQRRARSLAYKRPETRVGSVPDGSYRHSITIYRPGRADDALRELRQAVRACPEQRMPDDTRTWRQRLLDPGAYGDESVLFELRAPYPQGMGDPGADEVRLVRAVRVDDVVTVLWEQGWEYTAAERAQVDADSRRAVAAIEKWLG</sequence>
<accession>I0LBG3</accession>
<dbReference type="STRING" id="1150864.MILUP08_46054"/>
<keyword evidence="2" id="KW-1133">Transmembrane helix</keyword>
<keyword evidence="4" id="KW-1185">Reference proteome</keyword>
<comment type="caution">
    <text evidence="3">The sequence shown here is derived from an EMBL/GenBank/DDBJ whole genome shotgun (WGS) entry which is preliminary data.</text>
</comment>
<evidence type="ECO:0000313" key="4">
    <source>
        <dbReference type="Proteomes" id="UP000003448"/>
    </source>
</evidence>
<keyword evidence="2" id="KW-0812">Transmembrane</keyword>
<dbReference type="eggNOG" id="ENOG5031WKI">
    <property type="taxonomic scope" value="Bacteria"/>
</dbReference>